<accession>A0AAD7DIS7</accession>
<comment type="caution">
    <text evidence="2">The sequence shown here is derived from an EMBL/GenBank/DDBJ whole genome shotgun (WGS) entry which is preliminary data.</text>
</comment>
<dbReference type="AlphaFoldDB" id="A0AAD7DIS7"/>
<feature type="region of interest" description="Disordered" evidence="1">
    <location>
        <begin position="216"/>
        <end position="249"/>
    </location>
</feature>
<feature type="region of interest" description="Disordered" evidence="1">
    <location>
        <begin position="1"/>
        <end position="165"/>
    </location>
</feature>
<gene>
    <name evidence="2" type="ORF">B0H17DRAFT_1133102</name>
</gene>
<protein>
    <submittedName>
        <fullName evidence="2">Uncharacterized protein</fullName>
    </submittedName>
</protein>
<feature type="compositionally biased region" description="Polar residues" evidence="1">
    <location>
        <begin position="104"/>
        <end position="121"/>
    </location>
</feature>
<feature type="compositionally biased region" description="Basic residues" evidence="1">
    <location>
        <begin position="65"/>
        <end position="78"/>
    </location>
</feature>
<keyword evidence="3" id="KW-1185">Reference proteome</keyword>
<reference evidence="2" key="1">
    <citation type="submission" date="2023-03" db="EMBL/GenBank/DDBJ databases">
        <title>Massive genome expansion in bonnet fungi (Mycena s.s.) driven by repeated elements and novel gene families across ecological guilds.</title>
        <authorList>
            <consortium name="Lawrence Berkeley National Laboratory"/>
            <person name="Harder C.B."/>
            <person name="Miyauchi S."/>
            <person name="Viragh M."/>
            <person name="Kuo A."/>
            <person name="Thoen E."/>
            <person name="Andreopoulos B."/>
            <person name="Lu D."/>
            <person name="Skrede I."/>
            <person name="Drula E."/>
            <person name="Henrissat B."/>
            <person name="Morin E."/>
            <person name="Kohler A."/>
            <person name="Barry K."/>
            <person name="LaButti K."/>
            <person name="Morin E."/>
            <person name="Salamov A."/>
            <person name="Lipzen A."/>
            <person name="Mereny Z."/>
            <person name="Hegedus B."/>
            <person name="Baldrian P."/>
            <person name="Stursova M."/>
            <person name="Weitz H."/>
            <person name="Taylor A."/>
            <person name="Grigoriev I.V."/>
            <person name="Nagy L.G."/>
            <person name="Martin F."/>
            <person name="Kauserud H."/>
        </authorList>
    </citation>
    <scope>NUCLEOTIDE SEQUENCE</scope>
    <source>
        <strain evidence="2">CBHHK067</strain>
    </source>
</reference>
<feature type="compositionally biased region" description="Basic and acidic residues" evidence="1">
    <location>
        <begin position="126"/>
        <end position="139"/>
    </location>
</feature>
<feature type="compositionally biased region" description="Basic and acidic residues" evidence="1">
    <location>
        <begin position="148"/>
        <end position="157"/>
    </location>
</feature>
<name>A0AAD7DIS7_MYCRO</name>
<dbReference type="EMBL" id="JARKIE010000052">
    <property type="protein sequence ID" value="KAJ7692369.1"/>
    <property type="molecule type" value="Genomic_DNA"/>
</dbReference>
<evidence type="ECO:0000313" key="2">
    <source>
        <dbReference type="EMBL" id="KAJ7692369.1"/>
    </source>
</evidence>
<feature type="compositionally biased region" description="Basic and acidic residues" evidence="1">
    <location>
        <begin position="32"/>
        <end position="50"/>
    </location>
</feature>
<feature type="compositionally biased region" description="Polar residues" evidence="1">
    <location>
        <begin position="54"/>
        <end position="63"/>
    </location>
</feature>
<feature type="compositionally biased region" description="Basic and acidic residues" evidence="1">
    <location>
        <begin position="221"/>
        <end position="234"/>
    </location>
</feature>
<sequence>MYEKRGEISGWRNRNVRGGVSVDGVLQKAKREKTTWNTRRELSDERRGDEDNGANLNTSQQKITAIKKSRKNNLRKGQPHPDNDEQLQYDEEQPRAPRNPAGNRGNSNETQSEMRAQSSVGVRTDSFVRRSSSERRTTTEEGAGYTARTDEGGEMKTPDQNSSEIADICKLQMKTCSTRSMLHETRRAREQSPDGTPAQGVERVEEGWSDVRASASKRGAATHDLRARPTERCPSHAGKRSLRRTPCTETCKREPPEFRIPTIEKTRKEKTGKRWPHPRNNCPLPPQCGPGRRERRSRRQRTNVAVVLENRPCAVVLVVLRLGFRRAFVRRVAMLPLDARRASRSWVAVTEEQVALEVMEGWKEQGHQRAKEEVELLEKEKRAAAGGCAPIDRHRAMSACSAYVAAQEGCCLACQSGRTVHSVRVSTPDD</sequence>
<evidence type="ECO:0000313" key="3">
    <source>
        <dbReference type="Proteomes" id="UP001221757"/>
    </source>
</evidence>
<proteinExistence type="predicted"/>
<dbReference type="Proteomes" id="UP001221757">
    <property type="component" value="Unassembled WGS sequence"/>
</dbReference>
<evidence type="ECO:0000256" key="1">
    <source>
        <dbReference type="SAM" id="MobiDB-lite"/>
    </source>
</evidence>
<feature type="region of interest" description="Disordered" evidence="1">
    <location>
        <begin position="267"/>
        <end position="299"/>
    </location>
</feature>
<organism evidence="2 3">
    <name type="scientific">Mycena rosella</name>
    <name type="common">Pink bonnet</name>
    <name type="synonym">Agaricus rosellus</name>
    <dbReference type="NCBI Taxonomy" id="1033263"/>
    <lineage>
        <taxon>Eukaryota</taxon>
        <taxon>Fungi</taxon>
        <taxon>Dikarya</taxon>
        <taxon>Basidiomycota</taxon>
        <taxon>Agaricomycotina</taxon>
        <taxon>Agaricomycetes</taxon>
        <taxon>Agaricomycetidae</taxon>
        <taxon>Agaricales</taxon>
        <taxon>Marasmiineae</taxon>
        <taxon>Mycenaceae</taxon>
        <taxon>Mycena</taxon>
    </lineage>
</organism>